<name>A0A2S7YNA4_BEABA</name>
<proteinExistence type="predicted"/>
<feature type="chain" id="PRO_5015742190" evidence="2">
    <location>
        <begin position="21"/>
        <end position="432"/>
    </location>
</feature>
<gene>
    <name evidence="3" type="ORF">BB8028_0008g00330</name>
</gene>
<feature type="compositionally biased region" description="Low complexity" evidence="1">
    <location>
        <begin position="410"/>
        <end position="421"/>
    </location>
</feature>
<dbReference type="OrthoDB" id="4939313at2759"/>
<dbReference type="AlphaFoldDB" id="A0A2S7YNA4"/>
<evidence type="ECO:0000313" key="3">
    <source>
        <dbReference type="EMBL" id="PQK17523.1"/>
    </source>
</evidence>
<evidence type="ECO:0000256" key="2">
    <source>
        <dbReference type="SAM" id="SignalP"/>
    </source>
</evidence>
<dbReference type="EMBL" id="JRHA01000008">
    <property type="protein sequence ID" value="PQK17523.1"/>
    <property type="molecule type" value="Genomic_DNA"/>
</dbReference>
<dbReference type="Proteomes" id="UP000237441">
    <property type="component" value="Unassembled WGS sequence"/>
</dbReference>
<feature type="region of interest" description="Disordered" evidence="1">
    <location>
        <begin position="381"/>
        <end position="432"/>
    </location>
</feature>
<accession>A0A2S7YNA4</accession>
<feature type="signal peptide" evidence="2">
    <location>
        <begin position="1"/>
        <end position="20"/>
    </location>
</feature>
<sequence length="432" mass="47032">MLVKSAVLAAALAALDVVSASVIQRQVLKDENVGNRIQGEAKIGDKCHPPGTYELGGSEIIPPCLSEQAIALKCEKVTHLASDPSEKDRRAYSECLTGRGSSYFRDVQGCLSCKKSHGYLSEDQFNWYSKRWAEGQQAFIKDDVPKTNVWDGYVQAAIGGSKCQHSNETLSGWACWDKLPKGPGETNKTVPIEQYYTDRLETQNIGSFDLDGKKYPESTTMEVELKEFTFEITGHLGYYSSAKLQNDTLTVEAHGEFDVQTVTEYREIKSICNFTTPDVFTIVSAISPAIPLKDSVTTVPKKEASNLPTIDCDGVCMASSLSIKELEVVVIQGSKKVDDVVAEAATPALNELKEDQSVSEEAEITFLKQVNVLFTSISKYPTPSEVSPPATPSKVSPPATPSEVSPPATPSKASSPDSPDTGKNSCRTRRRL</sequence>
<organism evidence="3 4">
    <name type="scientific">Beauveria bassiana</name>
    <name type="common">White muscardine disease fungus</name>
    <name type="synonym">Tritirachium shiotae</name>
    <dbReference type="NCBI Taxonomy" id="176275"/>
    <lineage>
        <taxon>Eukaryota</taxon>
        <taxon>Fungi</taxon>
        <taxon>Dikarya</taxon>
        <taxon>Ascomycota</taxon>
        <taxon>Pezizomycotina</taxon>
        <taxon>Sordariomycetes</taxon>
        <taxon>Hypocreomycetidae</taxon>
        <taxon>Hypocreales</taxon>
        <taxon>Cordycipitaceae</taxon>
        <taxon>Beauveria</taxon>
    </lineage>
</organism>
<keyword evidence="2" id="KW-0732">Signal</keyword>
<protein>
    <submittedName>
        <fullName evidence="3">Uncharacterized protein</fullName>
    </submittedName>
</protein>
<evidence type="ECO:0000313" key="4">
    <source>
        <dbReference type="Proteomes" id="UP000237441"/>
    </source>
</evidence>
<evidence type="ECO:0000256" key="1">
    <source>
        <dbReference type="SAM" id="MobiDB-lite"/>
    </source>
</evidence>
<comment type="caution">
    <text evidence="3">The sequence shown here is derived from an EMBL/GenBank/DDBJ whole genome shotgun (WGS) entry which is preliminary data.</text>
</comment>
<reference evidence="3 4" key="1">
    <citation type="submission" date="2016-07" db="EMBL/GenBank/DDBJ databases">
        <title>Comparative genomics of the entomopathogenic fungus Beauveria bassiana.</title>
        <authorList>
            <person name="Valero Jimenez C.A."/>
            <person name="Zwaan B.J."/>
            <person name="Van Kan J.A."/>
            <person name="Takken W."/>
            <person name="Debets A.J."/>
            <person name="Schoustra S.E."/>
            <person name="Koenraadt C.J."/>
        </authorList>
    </citation>
    <scope>NUCLEOTIDE SEQUENCE [LARGE SCALE GENOMIC DNA]</scope>
    <source>
        <strain evidence="3 4">ARSEF 8028</strain>
    </source>
</reference>